<accession>A0A151TP62</accession>
<evidence type="ECO:0000313" key="2">
    <source>
        <dbReference type="EMBL" id="KYP68855.1"/>
    </source>
</evidence>
<dbReference type="EMBL" id="CM003606">
    <property type="protein sequence ID" value="KYP68855.1"/>
    <property type="molecule type" value="Genomic_DNA"/>
</dbReference>
<dbReference type="Proteomes" id="UP000075243">
    <property type="component" value="Chromosome 4"/>
</dbReference>
<keyword evidence="3" id="KW-1185">Reference proteome</keyword>
<keyword evidence="1" id="KW-0812">Transmembrane</keyword>
<evidence type="ECO:0000313" key="3">
    <source>
        <dbReference type="Proteomes" id="UP000075243"/>
    </source>
</evidence>
<feature type="transmembrane region" description="Helical" evidence="1">
    <location>
        <begin position="66"/>
        <end position="89"/>
    </location>
</feature>
<protein>
    <submittedName>
        <fullName evidence="2">Uncharacterized protein</fullName>
    </submittedName>
</protein>
<sequence length="90" mass="10349">FLFLLFISHNSRMQIIDQMLQSLILLRPHFCCIPVPLIQILLLSAKQQCLCHSHFISDILLEVQSIGYFILIVGLVIYLLSCLCTVVRFS</sequence>
<feature type="non-terminal residue" evidence="2">
    <location>
        <position position="1"/>
    </location>
</feature>
<proteinExistence type="predicted"/>
<gene>
    <name evidence="2" type="ORF">KK1_022503</name>
</gene>
<keyword evidence="1" id="KW-0472">Membrane</keyword>
<keyword evidence="1" id="KW-1133">Transmembrane helix</keyword>
<dbReference type="Gramene" id="C.cajan_21853.t">
    <property type="protein sequence ID" value="C.cajan_21853.t"/>
    <property type="gene ID" value="C.cajan_21853"/>
</dbReference>
<dbReference type="AlphaFoldDB" id="A0A151TP62"/>
<reference evidence="2 3" key="1">
    <citation type="journal article" date="2012" name="Nat. Biotechnol.">
        <title>Draft genome sequence of pigeonpea (Cajanus cajan), an orphan legume crop of resource-poor farmers.</title>
        <authorList>
            <person name="Varshney R.K."/>
            <person name="Chen W."/>
            <person name="Li Y."/>
            <person name="Bharti A.K."/>
            <person name="Saxena R.K."/>
            <person name="Schlueter J.A."/>
            <person name="Donoghue M.T."/>
            <person name="Azam S."/>
            <person name="Fan G."/>
            <person name="Whaley A.M."/>
            <person name="Farmer A.D."/>
            <person name="Sheridan J."/>
            <person name="Iwata A."/>
            <person name="Tuteja R."/>
            <person name="Penmetsa R.V."/>
            <person name="Wu W."/>
            <person name="Upadhyaya H.D."/>
            <person name="Yang S.P."/>
            <person name="Shah T."/>
            <person name="Saxena K.B."/>
            <person name="Michael T."/>
            <person name="McCombie W.R."/>
            <person name="Yang B."/>
            <person name="Zhang G."/>
            <person name="Yang H."/>
            <person name="Wang J."/>
            <person name="Spillane C."/>
            <person name="Cook D.R."/>
            <person name="May G.D."/>
            <person name="Xu X."/>
            <person name="Jackson S.A."/>
        </authorList>
    </citation>
    <scope>NUCLEOTIDE SEQUENCE [LARGE SCALE GENOMIC DNA]</scope>
    <source>
        <strain evidence="3">cv. Asha</strain>
    </source>
</reference>
<feature type="transmembrane region" description="Helical" evidence="1">
    <location>
        <begin position="20"/>
        <end position="45"/>
    </location>
</feature>
<evidence type="ECO:0000256" key="1">
    <source>
        <dbReference type="SAM" id="Phobius"/>
    </source>
</evidence>
<name>A0A151TP62_CAJCA</name>
<organism evidence="2 3">
    <name type="scientific">Cajanus cajan</name>
    <name type="common">Pigeon pea</name>
    <name type="synonym">Cajanus indicus</name>
    <dbReference type="NCBI Taxonomy" id="3821"/>
    <lineage>
        <taxon>Eukaryota</taxon>
        <taxon>Viridiplantae</taxon>
        <taxon>Streptophyta</taxon>
        <taxon>Embryophyta</taxon>
        <taxon>Tracheophyta</taxon>
        <taxon>Spermatophyta</taxon>
        <taxon>Magnoliopsida</taxon>
        <taxon>eudicotyledons</taxon>
        <taxon>Gunneridae</taxon>
        <taxon>Pentapetalae</taxon>
        <taxon>rosids</taxon>
        <taxon>fabids</taxon>
        <taxon>Fabales</taxon>
        <taxon>Fabaceae</taxon>
        <taxon>Papilionoideae</taxon>
        <taxon>50 kb inversion clade</taxon>
        <taxon>NPAAA clade</taxon>
        <taxon>indigoferoid/millettioid clade</taxon>
        <taxon>Phaseoleae</taxon>
        <taxon>Cajanus</taxon>
    </lineage>
</organism>